<dbReference type="CDD" id="cd06558">
    <property type="entry name" value="crotonase-like"/>
    <property type="match status" value="1"/>
</dbReference>
<protein>
    <submittedName>
        <fullName evidence="3">Enoyl-CoA hydratase/isomerase</fullName>
    </submittedName>
</protein>
<dbReference type="AlphaFoldDB" id="D9XDC9"/>
<dbReference type="SUPFAM" id="SSF52096">
    <property type="entry name" value="ClpP/crotonase"/>
    <property type="match status" value="1"/>
</dbReference>
<comment type="similarity">
    <text evidence="1 2">Belongs to the enoyl-CoA hydratase/isomerase family.</text>
</comment>
<dbReference type="InterPro" id="IPR001753">
    <property type="entry name" value="Enoyl-CoA_hydra/iso"/>
</dbReference>
<organism evidence="3 4">
    <name type="scientific">Streptomyces viridochromogenes (strain DSM 40736 / JCM 4977 / BCRC 1201 / Tue 494)</name>
    <dbReference type="NCBI Taxonomy" id="591159"/>
    <lineage>
        <taxon>Bacteria</taxon>
        <taxon>Bacillati</taxon>
        <taxon>Actinomycetota</taxon>
        <taxon>Actinomycetes</taxon>
        <taxon>Kitasatosporales</taxon>
        <taxon>Streptomycetaceae</taxon>
        <taxon>Streptomyces</taxon>
    </lineage>
</organism>
<dbReference type="Proteomes" id="UP000004184">
    <property type="component" value="Unassembled WGS sequence"/>
</dbReference>
<dbReference type="PANTHER" id="PTHR11941:SF54">
    <property type="entry name" value="ENOYL-COA HYDRATASE, MITOCHONDRIAL"/>
    <property type="match status" value="1"/>
</dbReference>
<keyword evidence="3" id="KW-0413">Isomerase</keyword>
<name>D9XDC9_STRVT</name>
<evidence type="ECO:0000313" key="3">
    <source>
        <dbReference type="EMBL" id="EFL36776.1"/>
    </source>
</evidence>
<evidence type="ECO:0000256" key="2">
    <source>
        <dbReference type="RuleBase" id="RU003707"/>
    </source>
</evidence>
<dbReference type="InterPro" id="IPR018376">
    <property type="entry name" value="Enoyl-CoA_hyd/isom_CS"/>
</dbReference>
<dbReference type="eggNOG" id="COG1024">
    <property type="taxonomic scope" value="Bacteria"/>
</dbReference>
<dbReference type="GO" id="GO:0016853">
    <property type="term" value="F:isomerase activity"/>
    <property type="evidence" value="ECO:0007669"/>
    <property type="project" value="UniProtKB-KW"/>
</dbReference>
<dbReference type="Pfam" id="PF00378">
    <property type="entry name" value="ECH_1"/>
    <property type="match status" value="1"/>
</dbReference>
<evidence type="ECO:0000313" key="4">
    <source>
        <dbReference type="Proteomes" id="UP000004184"/>
    </source>
</evidence>
<dbReference type="InterPro" id="IPR029045">
    <property type="entry name" value="ClpP/crotonase-like_dom_sf"/>
</dbReference>
<evidence type="ECO:0000256" key="1">
    <source>
        <dbReference type="ARBA" id="ARBA00005254"/>
    </source>
</evidence>
<reference evidence="4" key="1">
    <citation type="submission" date="2009-02" db="EMBL/GenBank/DDBJ databases">
        <title>Annotation of Streptomyces viridochromogenes strain DSM 40736.</title>
        <authorList>
            <consortium name="The Broad Institute Genome Sequencing Platform"/>
            <consortium name="Broad Institute Microbial Sequencing Center"/>
            <person name="Fischbach M."/>
            <person name="Godfrey P."/>
            <person name="Ward D."/>
            <person name="Young S."/>
            <person name="Zeng Q."/>
            <person name="Koehrsen M."/>
            <person name="Alvarado L."/>
            <person name="Berlin A.M."/>
            <person name="Bochicchio J."/>
            <person name="Borenstein D."/>
            <person name="Chapman S.B."/>
            <person name="Chen Z."/>
            <person name="Engels R."/>
            <person name="Freedman E."/>
            <person name="Gellesch M."/>
            <person name="Goldberg J."/>
            <person name="Griggs A."/>
            <person name="Gujja S."/>
            <person name="Heilman E.R."/>
            <person name="Heiman D.I."/>
            <person name="Hepburn T.A."/>
            <person name="Howarth C."/>
            <person name="Jen D."/>
            <person name="Larson L."/>
            <person name="Lewis B."/>
            <person name="Mehta T."/>
            <person name="Park D."/>
            <person name="Pearson M."/>
            <person name="Richards J."/>
            <person name="Roberts A."/>
            <person name="Saif S."/>
            <person name="Shea T.D."/>
            <person name="Shenoy N."/>
            <person name="Sisk P."/>
            <person name="Stolte C."/>
            <person name="Sykes S.N."/>
            <person name="Thomson T."/>
            <person name="Walk T."/>
            <person name="White J."/>
            <person name="Yandava C."/>
            <person name="Straight P."/>
            <person name="Clardy J."/>
            <person name="Hung D."/>
            <person name="Kolter R."/>
            <person name="Mekalanos J."/>
            <person name="Walker S."/>
            <person name="Walsh C.T."/>
            <person name="Wieland-Brown L.C."/>
            <person name="Haas B."/>
            <person name="Nusbaum C."/>
            <person name="Birren B."/>
        </authorList>
    </citation>
    <scope>NUCLEOTIDE SEQUENCE [LARGE SCALE GENOMIC DNA]</scope>
    <source>
        <strain evidence="4">DSM 40736 / JCM 4977 / BCRC 1201 / Tue 494</strain>
    </source>
</reference>
<dbReference type="GO" id="GO:0006635">
    <property type="term" value="P:fatty acid beta-oxidation"/>
    <property type="evidence" value="ECO:0007669"/>
    <property type="project" value="TreeGrafter"/>
</dbReference>
<dbReference type="PANTHER" id="PTHR11941">
    <property type="entry name" value="ENOYL-COA HYDRATASE-RELATED"/>
    <property type="match status" value="1"/>
</dbReference>
<gene>
    <name evidence="3" type="ORF">SSQG_07294</name>
</gene>
<dbReference type="EMBL" id="GG657757">
    <property type="protein sequence ID" value="EFL36776.1"/>
    <property type="molecule type" value="Genomic_DNA"/>
</dbReference>
<dbReference type="Gene3D" id="3.90.226.10">
    <property type="entry name" value="2-enoyl-CoA Hydratase, Chain A, domain 1"/>
    <property type="match status" value="1"/>
</dbReference>
<accession>D9XDC9</accession>
<dbReference type="HOGENOM" id="CLU_009834_7_6_11"/>
<sequence length="320" mass="33543">MTPTCPGGRMTHRTVLVEQHGNVLVARLDSPPSALMTREMVLELGALARRADADPAVGAVVLTGTHASRFLAHFDVRLIHGGAKRSPKVSASVVRAGLRLTGAVLKVPGGSALLARSPLVGLMAWEQMKDVLHAIETSSAVWVAALNGDTGGGGCELALACDYRFMADGRFGISQPEILLGFPPGSGGTQRLARLLGGRRALQISLEGTPISPAEAQEVGLVDRVVPPDALLQEAVEHAGRLGRRPKAAIGAVKRAVREGGSLPLREGLRFEGAEWLAATTTSESLEAQRAYLARTKELGDVAGLDPATLEEAVARGRFA</sequence>
<proteinExistence type="inferred from homology"/>
<keyword evidence="4" id="KW-1185">Reference proteome</keyword>
<dbReference type="PROSITE" id="PS00166">
    <property type="entry name" value="ENOYL_COA_HYDRATASE"/>
    <property type="match status" value="1"/>
</dbReference>
<dbReference type="STRING" id="591159.SSQG_07294"/>